<dbReference type="GeneID" id="68295068"/>
<dbReference type="Proteomes" id="UP000825890">
    <property type="component" value="Unassembled WGS sequence"/>
</dbReference>
<dbReference type="InterPro" id="IPR000873">
    <property type="entry name" value="AMP-dep_synth/lig_dom"/>
</dbReference>
<dbReference type="GO" id="GO:0016405">
    <property type="term" value="F:CoA-ligase activity"/>
    <property type="evidence" value="ECO:0007669"/>
    <property type="project" value="TreeGrafter"/>
</dbReference>
<evidence type="ECO:0000256" key="2">
    <source>
        <dbReference type="ARBA" id="ARBA00022598"/>
    </source>
</evidence>
<dbReference type="OrthoDB" id="10253869at2759"/>
<dbReference type="GO" id="GO:0019748">
    <property type="term" value="P:secondary metabolic process"/>
    <property type="evidence" value="ECO:0007669"/>
    <property type="project" value="TreeGrafter"/>
</dbReference>
<dbReference type="PANTHER" id="PTHR24096:SF149">
    <property type="entry name" value="AMP-BINDING DOMAIN-CONTAINING PROTEIN-RELATED"/>
    <property type="match status" value="1"/>
</dbReference>
<keyword evidence="2" id="KW-0436">Ligase</keyword>
<dbReference type="Gene3D" id="3.40.50.12780">
    <property type="entry name" value="N-terminal domain of ligase-like"/>
    <property type="match status" value="1"/>
</dbReference>
<feature type="domain" description="AMP-dependent synthetase/ligase" evidence="3">
    <location>
        <begin position="26"/>
        <end position="395"/>
    </location>
</feature>
<comment type="similarity">
    <text evidence="1">Belongs to the ATP-dependent AMP-binding enzyme family.</text>
</comment>
<name>A0A9P3FKD2_9PEZI</name>
<dbReference type="RefSeq" id="XP_044660852.1">
    <property type="nucleotide sequence ID" value="XM_044804917.1"/>
</dbReference>
<dbReference type="PANTHER" id="PTHR24096">
    <property type="entry name" value="LONG-CHAIN-FATTY-ACID--COA LIGASE"/>
    <property type="match status" value="1"/>
</dbReference>
<dbReference type="Pfam" id="PF00501">
    <property type="entry name" value="AMP-binding"/>
    <property type="match status" value="1"/>
</dbReference>
<dbReference type="EMBL" id="BOLY01000006">
    <property type="protein sequence ID" value="GIZ46365.1"/>
    <property type="molecule type" value="Genomic_DNA"/>
</dbReference>
<evidence type="ECO:0000313" key="4">
    <source>
        <dbReference type="EMBL" id="GIZ46365.1"/>
    </source>
</evidence>
<evidence type="ECO:0000313" key="5">
    <source>
        <dbReference type="Proteomes" id="UP000825890"/>
    </source>
</evidence>
<accession>A0A9P3FKD2</accession>
<dbReference type="InterPro" id="IPR042099">
    <property type="entry name" value="ANL_N_sf"/>
</dbReference>
<comment type="caution">
    <text evidence="4">The sequence shown here is derived from an EMBL/GenBank/DDBJ whole genome shotgun (WGS) entry which is preliminary data.</text>
</comment>
<reference evidence="4 5" key="1">
    <citation type="submission" date="2021-01" db="EMBL/GenBank/DDBJ databases">
        <title>Cercospora kikuchii MAFF 305040 whole genome shotgun sequence.</title>
        <authorList>
            <person name="Kashiwa T."/>
            <person name="Suzuki T."/>
        </authorList>
    </citation>
    <scope>NUCLEOTIDE SEQUENCE [LARGE SCALE GENOMIC DNA]</scope>
    <source>
        <strain evidence="4 5">MAFF 305040</strain>
    </source>
</reference>
<gene>
    <name evidence="4" type="ORF">CKM354_000949300</name>
</gene>
<keyword evidence="5" id="KW-1185">Reference proteome</keyword>
<sequence>MATSSDVLESGGLGAGNTSTRNCLAWTYNQLHAAAVKLAFGLQQRGIQPGMRIATFIPNRVEYPLLLWMSTLLRVTLCSLDPGATQSPRDVELESFLTRLKPDAIVVLDSSAGIQVDAVLLRLSLPVPKVKIFLDDGPHANWSTILDITGQVRTNESEKEALVNSALHDDPDRTSFILFTSGTSFGRPKGCVRRVAGTTNSLHTLHWGDEFHSKSRVLTSTANFRVTCPTLHLSAWKAGACAVMPDPTKGVQGVMQAIREHEITFLLFIPALLHAFVVELQTADNSLDASGVKSVVLGGDMVTRDLMVQAAKTFPQAHIFATHGMTEGDSLFEWPFLDGTKGVEGIPYFKDIAPLGKVAKGAHLRIRDPGTGKITRRGEPGELVARCGSIIKHYLDHTNEDSFLQDEEDGKQWFRTGDLAVMNEDGLTYILGRIKDIIRRAEIPIPPAALENCIAVFTGSSAAVLAWPHATFGQVPLAVVEALHGKTADEVKDQVVTMFGQDYALGGVVTLQQLGLESWPSNATGKIMKLELMPKVEEYLGKNPLP</sequence>
<evidence type="ECO:0000259" key="3">
    <source>
        <dbReference type="Pfam" id="PF00501"/>
    </source>
</evidence>
<evidence type="ECO:0000256" key="1">
    <source>
        <dbReference type="ARBA" id="ARBA00006432"/>
    </source>
</evidence>
<dbReference type="SUPFAM" id="SSF56801">
    <property type="entry name" value="Acetyl-CoA synthetase-like"/>
    <property type="match status" value="1"/>
</dbReference>
<proteinExistence type="inferred from homology"/>
<protein>
    <recommendedName>
        <fullName evidence="3">AMP-dependent synthetase/ligase domain-containing protein</fullName>
    </recommendedName>
</protein>
<dbReference type="AlphaFoldDB" id="A0A9P3FKD2"/>
<dbReference type="Gene3D" id="3.30.300.30">
    <property type="match status" value="1"/>
</dbReference>
<dbReference type="InterPro" id="IPR045851">
    <property type="entry name" value="AMP-bd_C_sf"/>
</dbReference>
<organism evidence="4 5">
    <name type="scientific">Cercospora kikuchii</name>
    <dbReference type="NCBI Taxonomy" id="84275"/>
    <lineage>
        <taxon>Eukaryota</taxon>
        <taxon>Fungi</taxon>
        <taxon>Dikarya</taxon>
        <taxon>Ascomycota</taxon>
        <taxon>Pezizomycotina</taxon>
        <taxon>Dothideomycetes</taxon>
        <taxon>Dothideomycetidae</taxon>
        <taxon>Mycosphaerellales</taxon>
        <taxon>Mycosphaerellaceae</taxon>
        <taxon>Cercospora</taxon>
    </lineage>
</organism>